<dbReference type="SMART" id="SM00248">
    <property type="entry name" value="ANK"/>
    <property type="match status" value="7"/>
</dbReference>
<dbReference type="PROSITE" id="PS50088">
    <property type="entry name" value="ANK_REPEAT"/>
    <property type="match status" value="2"/>
</dbReference>
<dbReference type="CDD" id="cd09917">
    <property type="entry name" value="F-box_SF"/>
    <property type="match status" value="1"/>
</dbReference>
<dbReference type="InterPro" id="IPR001810">
    <property type="entry name" value="F-box_dom"/>
</dbReference>
<dbReference type="Pfam" id="PF12796">
    <property type="entry name" value="Ank_2"/>
    <property type="match status" value="2"/>
</dbReference>
<feature type="repeat" description="ANK" evidence="1">
    <location>
        <begin position="244"/>
        <end position="277"/>
    </location>
</feature>
<dbReference type="EMBL" id="LKEB01000054">
    <property type="protein sequence ID" value="ROW01378.1"/>
    <property type="molecule type" value="Genomic_DNA"/>
</dbReference>
<dbReference type="SUPFAM" id="SSF81383">
    <property type="entry name" value="F-box domain"/>
    <property type="match status" value="1"/>
</dbReference>
<dbReference type="Pfam" id="PF12937">
    <property type="entry name" value="F-box-like"/>
    <property type="match status" value="1"/>
</dbReference>
<feature type="repeat" description="ANK" evidence="1">
    <location>
        <begin position="115"/>
        <end position="147"/>
    </location>
</feature>
<accession>A0A423WDA2</accession>
<dbReference type="InParanoid" id="A0A423WDA2"/>
<evidence type="ECO:0000313" key="3">
    <source>
        <dbReference type="EMBL" id="ROW01378.1"/>
    </source>
</evidence>
<organism evidence="3 4">
    <name type="scientific">Cytospora leucostoma</name>
    <dbReference type="NCBI Taxonomy" id="1230097"/>
    <lineage>
        <taxon>Eukaryota</taxon>
        <taxon>Fungi</taxon>
        <taxon>Dikarya</taxon>
        <taxon>Ascomycota</taxon>
        <taxon>Pezizomycotina</taxon>
        <taxon>Sordariomycetes</taxon>
        <taxon>Sordariomycetidae</taxon>
        <taxon>Diaporthales</taxon>
        <taxon>Cytosporaceae</taxon>
        <taxon>Cytospora</taxon>
    </lineage>
</organism>
<comment type="caution">
    <text evidence="3">The sequence shown here is derived from an EMBL/GenBank/DDBJ whole genome shotgun (WGS) entry which is preliminary data.</text>
</comment>
<dbReference type="InterPro" id="IPR002110">
    <property type="entry name" value="Ankyrin_rpt"/>
</dbReference>
<keyword evidence="4" id="KW-1185">Reference proteome</keyword>
<dbReference type="PANTHER" id="PTHR24133:SF40">
    <property type="entry name" value="ANKYRIN REPEAT DOMAIN 44"/>
    <property type="match status" value="1"/>
</dbReference>
<dbReference type="Proteomes" id="UP000285146">
    <property type="component" value="Unassembled WGS sequence"/>
</dbReference>
<dbReference type="Gene3D" id="1.25.40.20">
    <property type="entry name" value="Ankyrin repeat-containing domain"/>
    <property type="match status" value="2"/>
</dbReference>
<dbReference type="InterPro" id="IPR036770">
    <property type="entry name" value="Ankyrin_rpt-contain_sf"/>
</dbReference>
<proteinExistence type="predicted"/>
<dbReference type="OrthoDB" id="20872at2759"/>
<name>A0A423WDA2_9PEZI</name>
<sequence>MAQITDLPPEILSKIFTEHGLECRDLAQAARVCTAFSREATRANFLHNIEYERSSILILAAQQGRLDWAQKALAAGAMVNTVSPGCGETREQLDFIFKEGESLGHRDFRPSDGKEYGTPLHYAALRGDNEMIALLLESGADLRAASYKLCDCLHDATLGKPSWGQIPRWFPLHHAMCRAHESTANILLHAGAPLNLCCDVECEALHIKPLHHHSLIHSAAASGLDKLVQHAIDVGTDPSMETEESCTALHFTSRSWNSEAVIQILVSHGVELDYPDLEDRPALVWAYKYGNLATAIRLLKAGATPSNVLKDQRDDDMEFKDKVYDDDILQSFNYQWNPVAVPDGPKSLDEWNKEQAVFLRTLIEDGLDIHERLFDPEQLPEDLRCALSIATRTGSQYLNPEAVALLLEKGVDPNLDSTLEQLLDEIDPTEEWYDRQFAEKIRRVIYMLIEHGARVGLVDEDTMGSVKEWVENEAVHTDDRDLFKYLLGRLGDEGELGD</sequence>
<dbReference type="InterPro" id="IPR052391">
    <property type="entry name" value="E3_Ligase-Neurotoxin"/>
</dbReference>
<dbReference type="SUPFAM" id="SSF48403">
    <property type="entry name" value="Ankyrin repeat"/>
    <property type="match status" value="1"/>
</dbReference>
<evidence type="ECO:0000259" key="2">
    <source>
        <dbReference type="Pfam" id="PF12937"/>
    </source>
</evidence>
<dbReference type="InterPro" id="IPR036047">
    <property type="entry name" value="F-box-like_dom_sf"/>
</dbReference>
<keyword evidence="1" id="KW-0040">ANK repeat</keyword>
<dbReference type="STRING" id="1230097.A0A423WDA2"/>
<protein>
    <recommendedName>
        <fullName evidence="2">F-box domain-containing protein</fullName>
    </recommendedName>
</protein>
<dbReference type="PANTHER" id="PTHR24133">
    <property type="entry name" value="ANKYRIN DOMAIN-CONTAINING"/>
    <property type="match status" value="1"/>
</dbReference>
<evidence type="ECO:0000313" key="4">
    <source>
        <dbReference type="Proteomes" id="UP000285146"/>
    </source>
</evidence>
<dbReference type="AlphaFoldDB" id="A0A423WDA2"/>
<gene>
    <name evidence="3" type="ORF">VPNG_07615</name>
</gene>
<reference evidence="3 4" key="1">
    <citation type="submission" date="2015-09" db="EMBL/GenBank/DDBJ databases">
        <title>Host preference determinants of Valsa canker pathogens revealed by comparative genomics.</title>
        <authorList>
            <person name="Yin Z."/>
            <person name="Huang L."/>
        </authorList>
    </citation>
    <scope>NUCLEOTIDE SEQUENCE [LARGE SCALE GENOMIC DNA]</scope>
    <source>
        <strain evidence="3 4">SXYLt</strain>
    </source>
</reference>
<feature type="domain" description="F-box" evidence="2">
    <location>
        <begin position="4"/>
        <end position="39"/>
    </location>
</feature>
<dbReference type="PROSITE" id="PS50297">
    <property type="entry name" value="ANK_REP_REGION"/>
    <property type="match status" value="1"/>
</dbReference>
<evidence type="ECO:0000256" key="1">
    <source>
        <dbReference type="PROSITE-ProRule" id="PRU00023"/>
    </source>
</evidence>